<sequence>MCSVNNMSTTALMEAAMFEICKETEKIIYTCPDSFEFDEIIHTVDNFLTTQENVDDMIYINENNAVNNIVYINKNNAVNDMIHINKNNAVNNMIYINENNAVSELNKDEIEINNTNSKTYNS</sequence>
<organism evidence="1 2">
    <name type="scientific">Gigaspora margarita</name>
    <dbReference type="NCBI Taxonomy" id="4874"/>
    <lineage>
        <taxon>Eukaryota</taxon>
        <taxon>Fungi</taxon>
        <taxon>Fungi incertae sedis</taxon>
        <taxon>Mucoromycota</taxon>
        <taxon>Glomeromycotina</taxon>
        <taxon>Glomeromycetes</taxon>
        <taxon>Diversisporales</taxon>
        <taxon>Gigasporaceae</taxon>
        <taxon>Gigaspora</taxon>
    </lineage>
</organism>
<name>A0ABN7W1V5_GIGMA</name>
<evidence type="ECO:0000313" key="2">
    <source>
        <dbReference type="Proteomes" id="UP000789901"/>
    </source>
</evidence>
<accession>A0ABN7W1V5</accession>
<reference evidence="1 2" key="1">
    <citation type="submission" date="2021-06" db="EMBL/GenBank/DDBJ databases">
        <authorList>
            <person name="Kallberg Y."/>
            <person name="Tangrot J."/>
            <person name="Rosling A."/>
        </authorList>
    </citation>
    <scope>NUCLEOTIDE SEQUENCE [LARGE SCALE GENOMIC DNA]</scope>
    <source>
        <strain evidence="1 2">120-4 pot B 10/14</strain>
    </source>
</reference>
<dbReference type="EMBL" id="CAJVQB010028502">
    <property type="protein sequence ID" value="CAG8812529.1"/>
    <property type="molecule type" value="Genomic_DNA"/>
</dbReference>
<protein>
    <submittedName>
        <fullName evidence="1">31121_t:CDS:1</fullName>
    </submittedName>
</protein>
<gene>
    <name evidence="1" type="ORF">GMARGA_LOCUS25589</name>
</gene>
<evidence type="ECO:0000313" key="1">
    <source>
        <dbReference type="EMBL" id="CAG8812529.1"/>
    </source>
</evidence>
<comment type="caution">
    <text evidence="1">The sequence shown here is derived from an EMBL/GenBank/DDBJ whole genome shotgun (WGS) entry which is preliminary data.</text>
</comment>
<keyword evidence="2" id="KW-1185">Reference proteome</keyword>
<proteinExistence type="predicted"/>
<dbReference type="Proteomes" id="UP000789901">
    <property type="component" value="Unassembled WGS sequence"/>
</dbReference>